<dbReference type="InterPro" id="IPR042814">
    <property type="entry name" value="Morn5"/>
</dbReference>
<dbReference type="PANTHER" id="PTHR46437:SF1">
    <property type="entry name" value="MORN REPEAT-CONTAINING PROTEIN 5"/>
    <property type="match status" value="1"/>
</dbReference>
<evidence type="ECO:0000256" key="2">
    <source>
        <dbReference type="ARBA" id="ARBA00016322"/>
    </source>
</evidence>
<dbReference type="GO" id="GO:0031514">
    <property type="term" value="C:motile cilium"/>
    <property type="evidence" value="ECO:0007669"/>
    <property type="project" value="UniProtKB-SubCell"/>
</dbReference>
<comment type="caution">
    <text evidence="7">The sequence shown here is derived from an EMBL/GenBank/DDBJ whole genome shotgun (WGS) entry which is preliminary data.</text>
</comment>
<dbReference type="AlphaFoldDB" id="A0AAD7YI66"/>
<dbReference type="Proteomes" id="UP001231518">
    <property type="component" value="Chromosome 14"/>
</dbReference>
<reference evidence="7" key="1">
    <citation type="submission" date="2023-03" db="EMBL/GenBank/DDBJ databases">
        <title>Chromosome-level genomes of two armyworms, Mythimna separata and Mythimna loreyi, provide insights into the biosynthesis and reception of sex pheromones.</title>
        <authorList>
            <person name="Zhao H."/>
        </authorList>
    </citation>
    <scope>NUCLEOTIDE SEQUENCE</scope>
    <source>
        <strain evidence="7">BeijingLab</strain>
        <tissue evidence="7">Pupa</tissue>
    </source>
</reference>
<keyword evidence="4" id="KW-0282">Flagellum</keyword>
<keyword evidence="6" id="KW-0966">Cell projection</keyword>
<evidence type="ECO:0000256" key="3">
    <source>
        <dbReference type="ARBA" id="ARBA00022737"/>
    </source>
</evidence>
<dbReference type="PANTHER" id="PTHR46437">
    <property type="entry name" value="MORN REPEAT-CONTAINING PROTEIN 5"/>
    <property type="match status" value="1"/>
</dbReference>
<evidence type="ECO:0000256" key="1">
    <source>
        <dbReference type="ARBA" id="ARBA00004230"/>
    </source>
</evidence>
<dbReference type="EMBL" id="JARGEI010000017">
    <property type="protein sequence ID" value="KAJ8716519.1"/>
    <property type="molecule type" value="Genomic_DNA"/>
</dbReference>
<organism evidence="7 8">
    <name type="scientific">Mythimna separata</name>
    <name type="common">Oriental armyworm</name>
    <name type="synonym">Pseudaletia separata</name>
    <dbReference type="NCBI Taxonomy" id="271217"/>
    <lineage>
        <taxon>Eukaryota</taxon>
        <taxon>Metazoa</taxon>
        <taxon>Ecdysozoa</taxon>
        <taxon>Arthropoda</taxon>
        <taxon>Hexapoda</taxon>
        <taxon>Insecta</taxon>
        <taxon>Pterygota</taxon>
        <taxon>Neoptera</taxon>
        <taxon>Endopterygota</taxon>
        <taxon>Lepidoptera</taxon>
        <taxon>Glossata</taxon>
        <taxon>Ditrysia</taxon>
        <taxon>Noctuoidea</taxon>
        <taxon>Noctuidae</taxon>
        <taxon>Noctuinae</taxon>
        <taxon>Hadenini</taxon>
        <taxon>Mythimna</taxon>
    </lineage>
</organism>
<comment type="subcellular location">
    <subcellularLocation>
        <location evidence="1">Cell projection</location>
        <location evidence="1">Cilium</location>
        <location evidence="1">Flagellum</location>
    </subcellularLocation>
</comment>
<dbReference type="Gene3D" id="2.20.110.10">
    <property type="entry name" value="Histone H3 K4-specific methyltransferase SET7/9 N-terminal domain"/>
    <property type="match status" value="1"/>
</dbReference>
<proteinExistence type="predicted"/>
<evidence type="ECO:0000256" key="6">
    <source>
        <dbReference type="ARBA" id="ARBA00023273"/>
    </source>
</evidence>
<evidence type="ECO:0000313" key="7">
    <source>
        <dbReference type="EMBL" id="KAJ8716519.1"/>
    </source>
</evidence>
<keyword evidence="5" id="KW-0969">Cilium</keyword>
<dbReference type="Pfam" id="PF02493">
    <property type="entry name" value="MORN"/>
    <property type="match status" value="2"/>
</dbReference>
<dbReference type="SUPFAM" id="SSF82185">
    <property type="entry name" value="Histone H3 K4-specific methyltransferase SET7/9 N-terminal domain"/>
    <property type="match status" value="1"/>
</dbReference>
<name>A0AAD7YI66_MYTSE</name>
<protein>
    <recommendedName>
        <fullName evidence="2">MORN repeat-containing protein 5</fullName>
    </recommendedName>
</protein>
<keyword evidence="3" id="KW-0677">Repeat</keyword>
<evidence type="ECO:0000256" key="4">
    <source>
        <dbReference type="ARBA" id="ARBA00022846"/>
    </source>
</evidence>
<dbReference type="InterPro" id="IPR003409">
    <property type="entry name" value="MORN"/>
</dbReference>
<gene>
    <name evidence="7" type="ORF">PYW07_003146</name>
</gene>
<evidence type="ECO:0000256" key="5">
    <source>
        <dbReference type="ARBA" id="ARBA00023069"/>
    </source>
</evidence>
<keyword evidence="8" id="KW-1185">Reference proteome</keyword>
<evidence type="ECO:0000313" key="8">
    <source>
        <dbReference type="Proteomes" id="UP001231518"/>
    </source>
</evidence>
<sequence length="265" mass="30246">MKSYSNLHDYKDRCRLKELIPHCLTLQIRKKFVTGSSYEGGVNIMGMNGYGEYTFPNGVMYRGEFLDGNCHGIGELVYKDGPEAGCIIRGTWVDGVLKDRKIIFNDNLEYEEKDWQYCKTPDRRYAAEFEKGVQPAGKSLVTPNMPPRAIPPGHYDSGDGFYNPETKLVYSYDNPEKTARAPSVREQEWIVANCRREPLEFVGPRPDFYKTWLPPVEKQTPPPAPPVVVVSDSSSLEEESTDLPFEPVYYDPSCYGGLDRLQIYR</sequence>
<accession>A0AAD7YI66</accession>